<keyword evidence="2" id="KW-0479">Metal-binding</keyword>
<evidence type="ECO:0000313" key="10">
    <source>
        <dbReference type="Proteomes" id="UP000007881"/>
    </source>
</evidence>
<evidence type="ECO:0000313" key="9">
    <source>
        <dbReference type="EMBL" id="BAM03993.1"/>
    </source>
</evidence>
<dbReference type="GO" id="GO:0004818">
    <property type="term" value="F:glutamate-tRNA ligase activity"/>
    <property type="evidence" value="ECO:0007669"/>
    <property type="project" value="TreeGrafter"/>
</dbReference>
<dbReference type="InterPro" id="IPR001412">
    <property type="entry name" value="aa-tRNA-synth_I_CS"/>
</dbReference>
<gene>
    <name evidence="9" type="primary">gluQ</name>
    <name evidence="9" type="ordered locus">PSMK_18340</name>
</gene>
<evidence type="ECO:0000256" key="7">
    <source>
        <dbReference type="RuleBase" id="RU363037"/>
    </source>
</evidence>
<dbReference type="Pfam" id="PF00749">
    <property type="entry name" value="tRNA-synt_1c"/>
    <property type="match status" value="1"/>
</dbReference>
<keyword evidence="7" id="KW-0648">Protein biosynthesis</keyword>
<dbReference type="PANTHER" id="PTHR43311:SF1">
    <property type="entry name" value="GLUTAMYL-Q TRNA(ASP) SYNTHETASE"/>
    <property type="match status" value="1"/>
</dbReference>
<comment type="similarity">
    <text evidence="7">Belongs to the class-I aminoacyl-tRNA synthetase family.</text>
</comment>
<dbReference type="GO" id="GO:0005829">
    <property type="term" value="C:cytosol"/>
    <property type="evidence" value="ECO:0007669"/>
    <property type="project" value="TreeGrafter"/>
</dbReference>
<organism evidence="9 10">
    <name type="scientific">Phycisphaera mikurensis (strain NBRC 102666 / KCTC 22515 / FYK2301M01)</name>
    <dbReference type="NCBI Taxonomy" id="1142394"/>
    <lineage>
        <taxon>Bacteria</taxon>
        <taxon>Pseudomonadati</taxon>
        <taxon>Planctomycetota</taxon>
        <taxon>Phycisphaerae</taxon>
        <taxon>Phycisphaerales</taxon>
        <taxon>Phycisphaeraceae</taxon>
        <taxon>Phycisphaera</taxon>
    </lineage>
</organism>
<protein>
    <submittedName>
        <fullName evidence="9">Putative glutamyl-Q-tRNA(Asp) synthetase</fullName>
        <ecNumber evidence="9">6.1.1.-</ecNumber>
    </submittedName>
</protein>
<dbReference type="Proteomes" id="UP000007881">
    <property type="component" value="Chromosome"/>
</dbReference>
<dbReference type="GO" id="GO:0005524">
    <property type="term" value="F:ATP binding"/>
    <property type="evidence" value="ECO:0007669"/>
    <property type="project" value="UniProtKB-KW"/>
</dbReference>
<evidence type="ECO:0000256" key="2">
    <source>
        <dbReference type="ARBA" id="ARBA00022723"/>
    </source>
</evidence>
<evidence type="ECO:0000259" key="8">
    <source>
        <dbReference type="Pfam" id="PF00749"/>
    </source>
</evidence>
<evidence type="ECO:0000256" key="3">
    <source>
        <dbReference type="ARBA" id="ARBA00022741"/>
    </source>
</evidence>
<name>I0IFF5_PHYMF</name>
<keyword evidence="4" id="KW-0862">Zinc</keyword>
<dbReference type="AlphaFoldDB" id="I0IFF5"/>
<evidence type="ECO:0000256" key="6">
    <source>
        <dbReference type="ARBA" id="ARBA00023146"/>
    </source>
</evidence>
<feature type="domain" description="Glutamyl/glutaminyl-tRNA synthetase class Ib catalytic" evidence="8">
    <location>
        <begin position="7"/>
        <end position="309"/>
    </location>
</feature>
<dbReference type="PANTHER" id="PTHR43311">
    <property type="entry name" value="GLUTAMATE--TRNA LIGASE"/>
    <property type="match status" value="1"/>
</dbReference>
<evidence type="ECO:0000256" key="5">
    <source>
        <dbReference type="ARBA" id="ARBA00022840"/>
    </source>
</evidence>
<proteinExistence type="inferred from homology"/>
<dbReference type="OrthoDB" id="9807503at2"/>
<keyword evidence="1 7" id="KW-0436">Ligase</keyword>
<dbReference type="SUPFAM" id="SSF52374">
    <property type="entry name" value="Nucleotidylyl transferase"/>
    <property type="match status" value="1"/>
</dbReference>
<sequence length="320" mass="34808">MPDPAPRTRLAPSPTGALHLGNARTFLVNWALARKRGWRILLRVEDLDTPRTREGAAEQAIDDLRYLGLDWDEGPAYQSPLLGTEGPYAAALRRLRDAGHTYPCPATRRDLEAASAPHEGDPHELRYPNLWRPPAPPLPAGVPLAERLIVPPGGVAFVDAVAGPRAFDVGGTVGDFLLWTKAGLPSYQLAVVVDDARQGVTHVVRGNDLLPSTSRQVLLYQRLGLGPPPAWFHLPLVRGEDGRRLAKRHGDTRLASYREAGVPGERVVALLARWSGMPAELAGEAMTAAAFAHAFELRDLPADDVTFTREDHAWLTDAAT</sequence>
<dbReference type="PROSITE" id="PS00178">
    <property type="entry name" value="AA_TRNA_LIGASE_I"/>
    <property type="match status" value="1"/>
</dbReference>
<dbReference type="PATRIC" id="fig|1142394.8.peg.1891"/>
<keyword evidence="6 7" id="KW-0030">Aminoacyl-tRNA synthetase</keyword>
<keyword evidence="3 7" id="KW-0547">Nucleotide-binding</keyword>
<dbReference type="InterPro" id="IPR020058">
    <property type="entry name" value="Glu/Gln-tRNA-synth_Ib_cat-dom"/>
</dbReference>
<reference evidence="9 10" key="1">
    <citation type="submission" date="2012-02" db="EMBL/GenBank/DDBJ databases">
        <title>Complete genome sequence of Phycisphaera mikurensis NBRC 102666.</title>
        <authorList>
            <person name="Ankai A."/>
            <person name="Hosoyama A."/>
            <person name="Terui Y."/>
            <person name="Sekine M."/>
            <person name="Fukai R."/>
            <person name="Kato Y."/>
            <person name="Nakamura S."/>
            <person name="Yamada-Narita S."/>
            <person name="Kawakoshi A."/>
            <person name="Fukunaga Y."/>
            <person name="Yamazaki S."/>
            <person name="Fujita N."/>
        </authorList>
    </citation>
    <scope>NUCLEOTIDE SEQUENCE [LARGE SCALE GENOMIC DNA]</scope>
    <source>
        <strain evidence="10">NBRC 102666 / KCTC 22515 / FYK2301M01</strain>
    </source>
</reference>
<dbReference type="eggNOG" id="COG0008">
    <property type="taxonomic scope" value="Bacteria"/>
</dbReference>
<dbReference type="HOGENOM" id="CLU_015768_0_0_0"/>
<accession>I0IFF5</accession>
<dbReference type="RefSeq" id="WP_014437211.1">
    <property type="nucleotide sequence ID" value="NC_017080.1"/>
</dbReference>
<dbReference type="PRINTS" id="PR00987">
    <property type="entry name" value="TRNASYNTHGLU"/>
</dbReference>
<dbReference type="InterPro" id="IPR000924">
    <property type="entry name" value="Glu/Gln-tRNA-synth"/>
</dbReference>
<keyword evidence="5 7" id="KW-0067">ATP-binding</keyword>
<keyword evidence="10" id="KW-1185">Reference proteome</keyword>
<dbReference type="Gene3D" id="3.40.50.620">
    <property type="entry name" value="HUPs"/>
    <property type="match status" value="1"/>
</dbReference>
<evidence type="ECO:0000256" key="4">
    <source>
        <dbReference type="ARBA" id="ARBA00022833"/>
    </source>
</evidence>
<dbReference type="STRING" id="1142394.PSMK_18340"/>
<dbReference type="InterPro" id="IPR049940">
    <property type="entry name" value="GluQ/Sye"/>
</dbReference>
<dbReference type="GO" id="GO:0006424">
    <property type="term" value="P:glutamyl-tRNA aminoacylation"/>
    <property type="evidence" value="ECO:0007669"/>
    <property type="project" value="TreeGrafter"/>
</dbReference>
<evidence type="ECO:0000256" key="1">
    <source>
        <dbReference type="ARBA" id="ARBA00022598"/>
    </source>
</evidence>
<dbReference type="InterPro" id="IPR014729">
    <property type="entry name" value="Rossmann-like_a/b/a_fold"/>
</dbReference>
<dbReference type="EMBL" id="AP012338">
    <property type="protein sequence ID" value="BAM03993.1"/>
    <property type="molecule type" value="Genomic_DNA"/>
</dbReference>
<dbReference type="KEGG" id="phm:PSMK_18340"/>
<dbReference type="EC" id="6.1.1.-" evidence="9"/>